<name>A0A8T4J0L4_9ACTN</name>
<dbReference type="AlphaFoldDB" id="A0A8T4J0L4"/>
<dbReference type="SUPFAM" id="SSF53335">
    <property type="entry name" value="S-adenosyl-L-methionine-dependent methyltransferases"/>
    <property type="match status" value="1"/>
</dbReference>
<keyword evidence="1" id="KW-0489">Methyltransferase</keyword>
<accession>A0A8T4J0L4</accession>
<dbReference type="Proteomes" id="UP000675554">
    <property type="component" value="Unassembled WGS sequence"/>
</dbReference>
<dbReference type="GO" id="GO:0008168">
    <property type="term" value="F:methyltransferase activity"/>
    <property type="evidence" value="ECO:0007669"/>
    <property type="project" value="UniProtKB-KW"/>
</dbReference>
<reference evidence="1" key="1">
    <citation type="submission" date="2021-04" db="EMBL/GenBank/DDBJ databases">
        <title>Sequencing of actinobacteria type strains.</title>
        <authorList>
            <person name="Nguyen G.-S."/>
            <person name="Wentzel A."/>
        </authorList>
    </citation>
    <scope>NUCLEOTIDE SEQUENCE</scope>
    <source>
        <strain evidence="1">DSM 42095</strain>
    </source>
</reference>
<keyword evidence="2" id="KW-1185">Reference proteome</keyword>
<dbReference type="Gene3D" id="3.40.50.150">
    <property type="entry name" value="Vaccinia Virus protein VP39"/>
    <property type="match status" value="1"/>
</dbReference>
<protein>
    <submittedName>
        <fullName evidence="1">SAM-dependent methyltransferase</fullName>
    </submittedName>
</protein>
<dbReference type="InterPro" id="IPR029063">
    <property type="entry name" value="SAM-dependent_MTases_sf"/>
</dbReference>
<feature type="non-terminal residue" evidence="1">
    <location>
        <position position="1"/>
    </location>
</feature>
<evidence type="ECO:0000313" key="1">
    <source>
        <dbReference type="EMBL" id="MBR7678251.1"/>
    </source>
</evidence>
<sequence length="116" mass="12968">AATDTVWDAVYSCWGAIWFTDPERLLPLIAPRLAPGGVLVFAHAEALEGYYGPQGIYAYGLRGPRRLEVRWAYTPDTWADLLKHHGFTDIDTRLEAPDPQNVRTLLVRARSVPGGY</sequence>
<dbReference type="GO" id="GO:0032259">
    <property type="term" value="P:methylation"/>
    <property type="evidence" value="ECO:0007669"/>
    <property type="project" value="UniProtKB-KW"/>
</dbReference>
<comment type="caution">
    <text evidence="1">The sequence shown here is derived from an EMBL/GenBank/DDBJ whole genome shotgun (WGS) entry which is preliminary data.</text>
</comment>
<keyword evidence="1" id="KW-0808">Transferase</keyword>
<organism evidence="1 2">
    <name type="scientific">Streptomyces daliensis</name>
    <dbReference type="NCBI Taxonomy" id="299421"/>
    <lineage>
        <taxon>Bacteria</taxon>
        <taxon>Bacillati</taxon>
        <taxon>Actinomycetota</taxon>
        <taxon>Actinomycetes</taxon>
        <taxon>Kitasatosporales</taxon>
        <taxon>Streptomycetaceae</taxon>
        <taxon>Streptomyces</taxon>
    </lineage>
</organism>
<proteinExistence type="predicted"/>
<gene>
    <name evidence="1" type="ORF">KDA82_35815</name>
</gene>
<evidence type="ECO:0000313" key="2">
    <source>
        <dbReference type="Proteomes" id="UP000675554"/>
    </source>
</evidence>
<dbReference type="EMBL" id="JAGSMN010001304">
    <property type="protein sequence ID" value="MBR7678251.1"/>
    <property type="molecule type" value="Genomic_DNA"/>
</dbReference>